<comment type="caution">
    <text evidence="2">The sequence shown here is derived from an EMBL/GenBank/DDBJ whole genome shotgun (WGS) entry which is preliminary data.</text>
</comment>
<reference evidence="2" key="1">
    <citation type="submission" date="2021-06" db="EMBL/GenBank/DDBJ databases">
        <authorList>
            <person name="Hodson N. C."/>
            <person name="Mongue J. A."/>
            <person name="Jaron S. K."/>
        </authorList>
    </citation>
    <scope>NUCLEOTIDE SEQUENCE</scope>
</reference>
<dbReference type="EMBL" id="CAJVCH010468152">
    <property type="protein sequence ID" value="CAG7820061.1"/>
    <property type="molecule type" value="Genomic_DNA"/>
</dbReference>
<name>A0A8J2P9P6_9HEXA</name>
<dbReference type="GO" id="GO:0045504">
    <property type="term" value="F:dynein heavy chain binding"/>
    <property type="evidence" value="ECO:0007669"/>
    <property type="project" value="TreeGrafter"/>
</dbReference>
<dbReference type="OrthoDB" id="330092at2759"/>
<protein>
    <submittedName>
        <fullName evidence="2">Uncharacterized protein</fullName>
    </submittedName>
</protein>
<dbReference type="GO" id="GO:0005930">
    <property type="term" value="C:axoneme"/>
    <property type="evidence" value="ECO:0007669"/>
    <property type="project" value="TreeGrafter"/>
</dbReference>
<dbReference type="Pfam" id="PF10211">
    <property type="entry name" value="Ax_dynein_light"/>
    <property type="match status" value="1"/>
</dbReference>
<keyword evidence="1" id="KW-0175">Coiled coil</keyword>
<organism evidence="2 3">
    <name type="scientific">Allacma fusca</name>
    <dbReference type="NCBI Taxonomy" id="39272"/>
    <lineage>
        <taxon>Eukaryota</taxon>
        <taxon>Metazoa</taxon>
        <taxon>Ecdysozoa</taxon>
        <taxon>Arthropoda</taxon>
        <taxon>Hexapoda</taxon>
        <taxon>Collembola</taxon>
        <taxon>Symphypleona</taxon>
        <taxon>Sminthuridae</taxon>
        <taxon>Allacma</taxon>
    </lineage>
</organism>
<dbReference type="PANTHER" id="PTHR13183">
    <property type="entry name" value="AXONEMAL INNER ARM DYNEIN LIGHT CHAIN 28"/>
    <property type="match status" value="1"/>
</dbReference>
<dbReference type="AlphaFoldDB" id="A0A8J2P9P6"/>
<keyword evidence="3" id="KW-1185">Reference proteome</keyword>
<proteinExistence type="predicted"/>
<accession>A0A8J2P9P6</accession>
<evidence type="ECO:0000313" key="3">
    <source>
        <dbReference type="Proteomes" id="UP000708208"/>
    </source>
</evidence>
<evidence type="ECO:0000256" key="1">
    <source>
        <dbReference type="ARBA" id="ARBA00023054"/>
    </source>
</evidence>
<sequence>MLRHFVSSSNFRLINKLINNPNNAQNNPRISERKMSQKFSTVRFNGNNNNNETDNEETILQYGNLFLVTEPEARKSTFVNSTLFEILKIEAEFNYIKTHGKYKCSDKPLPQEDIEGVLNMIKVPLKIVLNGETWTQGLSYMINDCKDASLLESKLEELLEKRKARLEGICPIRREIYDDCLDEVHRQIALEFPERAILLVRCRKEIEQTIATFAGLYGSIQTYNLRQSILQKNGYRDSHDKLKFVKDEKSQMLSTYDSLQNELRHVNAINEAEDAATHKKMHDELEYFRTEHLRLQNQVNNLLNITKGKKSLSEPAAEKKERKHTNPVDTIISIKAEGFTLYVKHKHSIGRVGTSQSDLAITKENYILFHTDTWPIFTS</sequence>
<evidence type="ECO:0000313" key="2">
    <source>
        <dbReference type="EMBL" id="CAG7820061.1"/>
    </source>
</evidence>
<dbReference type="InterPro" id="IPR019347">
    <property type="entry name" value="Axonemal_dynein_light_chain"/>
</dbReference>
<dbReference type="PANTHER" id="PTHR13183:SF3">
    <property type="entry name" value="KDA INNER DYNEIN ARM LIGHT CHAIN, AXONEMAL, PUTATIVE-RELATED"/>
    <property type="match status" value="1"/>
</dbReference>
<dbReference type="Proteomes" id="UP000708208">
    <property type="component" value="Unassembled WGS sequence"/>
</dbReference>
<gene>
    <name evidence="2" type="ORF">AFUS01_LOCUS30471</name>
</gene>